<dbReference type="InterPro" id="IPR022646">
    <property type="entry name" value="SecD/SecF_CS"/>
</dbReference>
<dbReference type="GO" id="GO:0006605">
    <property type="term" value="P:protein targeting"/>
    <property type="evidence" value="ECO:0007669"/>
    <property type="project" value="UniProtKB-UniRule"/>
</dbReference>
<evidence type="ECO:0000256" key="1">
    <source>
        <dbReference type="ARBA" id="ARBA00004651"/>
    </source>
</evidence>
<organism evidence="14 15">
    <name type="scientific">Candidatus Amunia macphersoniae</name>
    <dbReference type="NCBI Taxonomy" id="3127014"/>
    <lineage>
        <taxon>Bacteria</taxon>
        <taxon>Bacillati</taxon>
        <taxon>Candidatus Dormiibacterota</taxon>
        <taxon>Candidatus Dormibacteria</taxon>
        <taxon>Candidatus Aeolococcales</taxon>
        <taxon>Candidatus Aeolococcaceae</taxon>
        <taxon>Candidatus Amunia</taxon>
    </lineage>
</organism>
<protein>
    <recommendedName>
        <fullName evidence="9 10">Multifunctional fusion protein</fullName>
    </recommendedName>
    <domain>
        <recommendedName>
            <fullName evidence="9">Protein translocase subunit SecD</fullName>
        </recommendedName>
    </domain>
    <domain>
        <recommendedName>
            <fullName evidence="10">Protein-export membrane protein SecF</fullName>
        </recommendedName>
    </domain>
</protein>
<comment type="similarity">
    <text evidence="9">Belongs to the SecD/SecF family. SecD subfamily.</text>
</comment>
<comment type="caution">
    <text evidence="14">The sequence shown here is derived from an EMBL/GenBank/DDBJ whole genome shotgun (WGS) entry which is preliminary data.</text>
</comment>
<keyword evidence="6 9" id="KW-1133">Transmembrane helix</keyword>
<feature type="transmembrane region" description="Helical" evidence="9">
    <location>
        <begin position="320"/>
        <end position="338"/>
    </location>
</feature>
<feature type="transmembrane region" description="Helical" evidence="9">
    <location>
        <begin position="422"/>
        <end position="440"/>
    </location>
</feature>
<evidence type="ECO:0000256" key="6">
    <source>
        <dbReference type="ARBA" id="ARBA00022989"/>
    </source>
</evidence>
<dbReference type="GO" id="GO:0015450">
    <property type="term" value="F:protein-transporting ATPase activity"/>
    <property type="evidence" value="ECO:0007669"/>
    <property type="project" value="InterPro"/>
</dbReference>
<evidence type="ECO:0000256" key="10">
    <source>
        <dbReference type="HAMAP-Rule" id="MF_01464"/>
    </source>
</evidence>
<feature type="transmembrane region" description="Helical" evidence="9">
    <location>
        <begin position="746"/>
        <end position="764"/>
    </location>
</feature>
<feature type="transmembrane region" description="Helical" evidence="9">
    <location>
        <begin position="662"/>
        <end position="683"/>
    </location>
</feature>
<dbReference type="GO" id="GO:0065002">
    <property type="term" value="P:intracellular protein transmembrane transport"/>
    <property type="evidence" value="ECO:0007669"/>
    <property type="project" value="UniProtKB-UniRule"/>
</dbReference>
<feature type="domain" description="Protein translocase subunit SecDF P1" evidence="12">
    <location>
        <begin position="102"/>
        <end position="154"/>
    </location>
</feature>
<evidence type="ECO:0000256" key="2">
    <source>
        <dbReference type="ARBA" id="ARBA00022448"/>
    </source>
</evidence>
<accession>A0A934KF63</accession>
<dbReference type="Pfam" id="PF21760">
    <property type="entry name" value="SecD_1st"/>
    <property type="match status" value="1"/>
</dbReference>
<feature type="transmembrane region" description="Helical" evidence="9">
    <location>
        <begin position="505"/>
        <end position="526"/>
    </location>
</feature>
<reference evidence="14 15" key="1">
    <citation type="submission" date="2020-10" db="EMBL/GenBank/DDBJ databases">
        <title>Ca. Dormibacterota MAGs.</title>
        <authorList>
            <person name="Montgomery K."/>
        </authorList>
    </citation>
    <scope>NUCLEOTIDE SEQUENCE [LARGE SCALE GENOMIC DNA]</scope>
    <source>
        <strain evidence="14">Mitchell_Peninsula_5</strain>
    </source>
</reference>
<dbReference type="Pfam" id="PF02355">
    <property type="entry name" value="SecD_SecF_C"/>
    <property type="match status" value="2"/>
</dbReference>
<evidence type="ECO:0000256" key="3">
    <source>
        <dbReference type="ARBA" id="ARBA00022475"/>
    </source>
</evidence>
<dbReference type="SUPFAM" id="SSF82866">
    <property type="entry name" value="Multidrug efflux transporter AcrB transmembrane domain"/>
    <property type="match status" value="2"/>
</dbReference>
<keyword evidence="5 9" id="KW-0653">Protein transport</keyword>
<feature type="transmembrane region" description="Helical" evidence="9">
    <location>
        <begin position="631"/>
        <end position="650"/>
    </location>
</feature>
<dbReference type="Gene3D" id="1.20.1640.10">
    <property type="entry name" value="Multidrug efflux transporter AcrB transmembrane domain"/>
    <property type="match status" value="2"/>
</dbReference>
<dbReference type="HAMAP" id="MF_01463_B">
    <property type="entry name" value="SecD_B"/>
    <property type="match status" value="1"/>
</dbReference>
<feature type="transmembrane region" description="Helical" evidence="9">
    <location>
        <begin position="12"/>
        <end position="36"/>
    </location>
</feature>
<dbReference type="NCBIfam" id="TIGR01129">
    <property type="entry name" value="secD"/>
    <property type="match status" value="1"/>
</dbReference>
<keyword evidence="2 9" id="KW-0813">Transport</keyword>
<dbReference type="GO" id="GO:0043952">
    <property type="term" value="P:protein transport by the Sec complex"/>
    <property type="evidence" value="ECO:0007669"/>
    <property type="project" value="UniProtKB-UniRule"/>
</dbReference>
<dbReference type="GO" id="GO:0005886">
    <property type="term" value="C:plasma membrane"/>
    <property type="evidence" value="ECO:0007669"/>
    <property type="project" value="UniProtKB-SubCell"/>
</dbReference>
<dbReference type="InterPro" id="IPR022645">
    <property type="entry name" value="SecD/SecF_bac"/>
</dbReference>
<dbReference type="InterPro" id="IPR048631">
    <property type="entry name" value="SecD_1st"/>
</dbReference>
<dbReference type="InterPro" id="IPR048634">
    <property type="entry name" value="SecD_SecF_C"/>
</dbReference>
<feature type="transmembrane region" description="Helical" evidence="9">
    <location>
        <begin position="343"/>
        <end position="363"/>
    </location>
</feature>
<dbReference type="InterPro" id="IPR005665">
    <property type="entry name" value="SecF_bac"/>
</dbReference>
<gene>
    <name evidence="9 14" type="primary">secD</name>
    <name evidence="10" type="synonym">secF</name>
    <name evidence="14" type="ORF">JF887_12165</name>
</gene>
<dbReference type="EMBL" id="JAEKNN010000058">
    <property type="protein sequence ID" value="MBJ7610168.1"/>
    <property type="molecule type" value="Genomic_DNA"/>
</dbReference>
<dbReference type="PANTHER" id="PTHR30081:SF1">
    <property type="entry name" value="PROTEIN TRANSLOCASE SUBUNIT SECD"/>
    <property type="match status" value="1"/>
</dbReference>
<evidence type="ECO:0000259" key="12">
    <source>
        <dbReference type="Pfam" id="PF21760"/>
    </source>
</evidence>
<evidence type="ECO:0000256" key="5">
    <source>
        <dbReference type="ARBA" id="ARBA00022927"/>
    </source>
</evidence>
<dbReference type="PANTHER" id="PTHR30081">
    <property type="entry name" value="PROTEIN-EXPORT MEMBRANE PROTEIN SEC"/>
    <property type="match status" value="1"/>
</dbReference>
<comment type="caution">
    <text evidence="9">Lacks conserved residue(s) required for the propagation of feature annotation.</text>
</comment>
<dbReference type="NCBIfam" id="TIGR00966">
    <property type="entry name" value="transloc_SecF"/>
    <property type="match status" value="1"/>
</dbReference>
<name>A0A934KF63_9BACT</name>
<comment type="subcellular location">
    <subcellularLocation>
        <location evidence="1 9">Cell membrane</location>
        <topology evidence="1 9">Multi-pass membrane protein</topology>
    </subcellularLocation>
</comment>
<comment type="similarity">
    <text evidence="10">Belongs to the SecD/SecF family. SecF subfamily.</text>
</comment>
<dbReference type="InterPro" id="IPR054384">
    <property type="entry name" value="SecDF_P1_head"/>
</dbReference>
<evidence type="ECO:0000256" key="9">
    <source>
        <dbReference type="HAMAP-Rule" id="MF_01463"/>
    </source>
</evidence>
<dbReference type="Proteomes" id="UP000614410">
    <property type="component" value="Unassembled WGS sequence"/>
</dbReference>
<comment type="subunit">
    <text evidence="10">Forms a complex with SecD. Part of the essential Sec protein translocation apparatus which comprises SecA, SecYEG and auxiliary proteins SecDF. Other proteins may also be involved.</text>
</comment>
<dbReference type="HAMAP" id="MF_01464_B">
    <property type="entry name" value="SecF_B"/>
    <property type="match status" value="1"/>
</dbReference>
<keyword evidence="8 9" id="KW-0472">Membrane</keyword>
<feature type="transmembrane region" description="Helical" evidence="9">
    <location>
        <begin position="446"/>
        <end position="466"/>
    </location>
</feature>
<feature type="transmembrane region" description="Helical" evidence="9">
    <location>
        <begin position="369"/>
        <end position="390"/>
    </location>
</feature>
<feature type="domain" description="Protein export membrane protein SecD/SecF C-terminal" evidence="11">
    <location>
        <begin position="298"/>
        <end position="466"/>
    </location>
</feature>
<sequence length="819" mass="87103">MAEFFLRVSRVRVVVVALIVLAAIFLDGYSLFYRYFVVHQPLGQNLTTIPNIGGHPITFVKGLDLQGGTELTVQVCRGYNDPPGGNCRNGPRGQSVGEARDKTLPLLQARVNGLGVSEAAVSAQGPDQILIQLPGVSLDQARKTVGTTAKLHFATAVPGAPNPNDPQFLADQEHLFNTQQFAVTQYYQAGYHWKIDDALDASDVTKADVGVDQSGQIAVNINFNEAGATEWGKVTQTAFAAGANSPLNRVAIFLDSDVITAPGVTGPSTNQTQITGSFTNPQAQALASAISAGALPAEITTVSSNEVSATLGQQTVQRSLIAGAVGLLIIVFFMIGYYRFPGLLACVALVAYGVMVLALFKVIGVTISLAALAGFVLSVGMAVDANVLIFERARDELRHGRSVAAAVDAGFKRAFPAIRDSNVSTIIACVVLFSFGSSVVKGFALTLGLGVAISFVSAVTVTRALMAGALRLRLGRTPTMYTQIHEEYVEKPPKGRFDIVRSRNWYFAGSLAIIIPGILAILFWGFRLGLDFRGGYKVTATLVQHTTQAQVASTVTSAIGNLQPQVQASTGNQYEISFLPGNANGGKDPVQAVQTALNNSFGIAKDAKNGNPNIQEQFIGPSVAADLVRNAILLILVASALIAIYLALAFRRQKAISPWRFSVCAFLKLLHDVFVLAGIWAILGHFTSLGEVDTLFVTAILTSVAFSIHDTIVVFDRVRENLRYGPRLTFDQVVNLSTVQTMTRSLNTSLTVVFVLLALVLFGGSTITGFVLALLIGIITGTYSSIFNASTLLVAWQKASALRSSAPPPGTPKRVARAA</sequence>
<dbReference type="Gene3D" id="3.30.70.3220">
    <property type="match status" value="1"/>
</dbReference>
<dbReference type="Pfam" id="PF22599">
    <property type="entry name" value="SecDF_P1_head"/>
    <property type="match status" value="1"/>
</dbReference>
<evidence type="ECO:0000313" key="14">
    <source>
        <dbReference type="EMBL" id="MBJ7610168.1"/>
    </source>
</evidence>
<evidence type="ECO:0000259" key="11">
    <source>
        <dbReference type="Pfam" id="PF02355"/>
    </source>
</evidence>
<comment type="function">
    <text evidence="9">Part of the Sec protein translocase complex. Interacts with the SecYEG preprotein conducting channel. SecDF uses the proton motive force (PMF) to complete protein translocation after the ATP-dependent function of SecA.</text>
</comment>
<evidence type="ECO:0000259" key="13">
    <source>
        <dbReference type="Pfam" id="PF22599"/>
    </source>
</evidence>
<keyword evidence="4 9" id="KW-0812">Transmembrane</keyword>
<dbReference type="NCBIfam" id="TIGR00916">
    <property type="entry name" value="2A0604s01"/>
    <property type="match status" value="1"/>
</dbReference>
<dbReference type="AlphaFoldDB" id="A0A934KF63"/>
<evidence type="ECO:0000256" key="8">
    <source>
        <dbReference type="ARBA" id="ARBA00023136"/>
    </source>
</evidence>
<dbReference type="Pfam" id="PF07549">
    <property type="entry name" value="Sec_GG"/>
    <property type="match status" value="2"/>
</dbReference>
<comment type="subunit">
    <text evidence="9">Forms a complex with SecF. Part of the essential Sec protein translocation apparatus which comprises SecA, SecYEG and auxiliary proteins SecDF. Other proteins may also be involved.</text>
</comment>
<dbReference type="InterPro" id="IPR055344">
    <property type="entry name" value="SecD_SecF_C_bact"/>
</dbReference>
<feature type="domain" description="Protein export membrane protein SecD/SecF C-terminal" evidence="11">
    <location>
        <begin position="611"/>
        <end position="798"/>
    </location>
</feature>
<dbReference type="InterPro" id="IPR022813">
    <property type="entry name" value="SecD/SecF_arch_bac"/>
</dbReference>
<feature type="transmembrane region" description="Helical" evidence="9">
    <location>
        <begin position="695"/>
        <end position="715"/>
    </location>
</feature>
<evidence type="ECO:0000313" key="15">
    <source>
        <dbReference type="Proteomes" id="UP000614410"/>
    </source>
</evidence>
<feature type="domain" description="SecDF P1 head subdomain" evidence="13">
    <location>
        <begin position="193"/>
        <end position="297"/>
    </location>
</feature>
<keyword evidence="7 9" id="KW-0811">Translocation</keyword>
<keyword evidence="3 9" id="KW-1003">Cell membrane</keyword>
<feature type="transmembrane region" description="Helical" evidence="9">
    <location>
        <begin position="770"/>
        <end position="796"/>
    </location>
</feature>
<evidence type="ECO:0000256" key="7">
    <source>
        <dbReference type="ARBA" id="ARBA00023010"/>
    </source>
</evidence>
<proteinExistence type="inferred from homology"/>
<dbReference type="PRINTS" id="PR01755">
    <property type="entry name" value="SECFTRNLCASE"/>
</dbReference>
<evidence type="ECO:0000256" key="4">
    <source>
        <dbReference type="ARBA" id="ARBA00022692"/>
    </source>
</evidence>
<dbReference type="InterPro" id="IPR005791">
    <property type="entry name" value="SecD"/>
</dbReference>